<dbReference type="PANTHER" id="PTHR22946:SF9">
    <property type="entry name" value="POLYKETIDE TRANSFERASE AF380"/>
    <property type="match status" value="1"/>
</dbReference>
<sequence length="241" mass="27221">MMVNDIPIIWVEPAQRVHNDLIIWLPGFGGTKESVLDTLTSFANEGYTAVSFDPYQHGERRIESQDQFVQRIRSNIRRHFWPILAHTAEEFPQVIDWAMEHLGIDGKIHAGGVSMGGDIAVTAAGVDPRIDSVSAWIATADWLRPGSNEPPGEPDSYASSCYDRRNPLTNLQLYHHGSSIQFLCGQLDRQVPSDGAWRFVKALQEEYPDYTGKLQVFEYDGYAHSIHPDMYGKALEWFRSG</sequence>
<protein>
    <submittedName>
        <fullName evidence="3">Alpha/beta fold hydrolase</fullName>
    </submittedName>
</protein>
<dbReference type="EMBL" id="CP091430">
    <property type="protein sequence ID" value="UVI33549.1"/>
    <property type="molecule type" value="Genomic_DNA"/>
</dbReference>
<dbReference type="RefSeq" id="WP_258389601.1">
    <property type="nucleotide sequence ID" value="NZ_CP091430.1"/>
</dbReference>
<dbReference type="InterPro" id="IPR050261">
    <property type="entry name" value="FrsA_esterase"/>
</dbReference>
<accession>A0ABY5SHT8</accession>
<dbReference type="Gene3D" id="3.40.50.1820">
    <property type="entry name" value="alpha/beta hydrolase"/>
    <property type="match status" value="1"/>
</dbReference>
<dbReference type="PANTHER" id="PTHR22946">
    <property type="entry name" value="DIENELACTONE HYDROLASE DOMAIN-CONTAINING PROTEIN-RELATED"/>
    <property type="match status" value="1"/>
</dbReference>
<name>A0ABY5SHT8_9BACL</name>
<feature type="domain" description="Dienelactone hydrolase" evidence="2">
    <location>
        <begin position="13"/>
        <end position="225"/>
    </location>
</feature>
<evidence type="ECO:0000313" key="3">
    <source>
        <dbReference type="EMBL" id="UVI33549.1"/>
    </source>
</evidence>
<gene>
    <name evidence="3" type="ORF">L1F29_03915</name>
</gene>
<evidence type="ECO:0000256" key="1">
    <source>
        <dbReference type="ARBA" id="ARBA00022801"/>
    </source>
</evidence>
<dbReference type="Pfam" id="PF01738">
    <property type="entry name" value="DLH"/>
    <property type="match status" value="1"/>
</dbReference>
<dbReference type="Proteomes" id="UP001057877">
    <property type="component" value="Chromosome"/>
</dbReference>
<proteinExistence type="predicted"/>
<dbReference type="GO" id="GO:0016787">
    <property type="term" value="F:hydrolase activity"/>
    <property type="evidence" value="ECO:0007669"/>
    <property type="project" value="UniProtKB-KW"/>
</dbReference>
<evidence type="ECO:0000259" key="2">
    <source>
        <dbReference type="Pfam" id="PF01738"/>
    </source>
</evidence>
<evidence type="ECO:0000313" key="4">
    <source>
        <dbReference type="Proteomes" id="UP001057877"/>
    </source>
</evidence>
<dbReference type="SUPFAM" id="SSF53474">
    <property type="entry name" value="alpha/beta-Hydrolases"/>
    <property type="match status" value="1"/>
</dbReference>
<keyword evidence="1 3" id="KW-0378">Hydrolase</keyword>
<reference evidence="3" key="1">
    <citation type="submission" date="2022-01" db="EMBL/GenBank/DDBJ databases">
        <title>Paenibacillus spongiae sp. nov., isolated from marine sponge.</title>
        <authorList>
            <person name="Li Z."/>
            <person name="Zhang M."/>
        </authorList>
    </citation>
    <scope>NUCLEOTIDE SEQUENCE</scope>
    <source>
        <strain evidence="3">PHS-Z3</strain>
    </source>
</reference>
<dbReference type="InterPro" id="IPR029058">
    <property type="entry name" value="AB_hydrolase_fold"/>
</dbReference>
<organism evidence="3 4">
    <name type="scientific">Paenibacillus spongiae</name>
    <dbReference type="NCBI Taxonomy" id="2909671"/>
    <lineage>
        <taxon>Bacteria</taxon>
        <taxon>Bacillati</taxon>
        <taxon>Bacillota</taxon>
        <taxon>Bacilli</taxon>
        <taxon>Bacillales</taxon>
        <taxon>Paenibacillaceae</taxon>
        <taxon>Paenibacillus</taxon>
    </lineage>
</organism>
<dbReference type="InterPro" id="IPR002925">
    <property type="entry name" value="Dienelactn_hydro"/>
</dbReference>
<keyword evidence="4" id="KW-1185">Reference proteome</keyword>